<accession>A0AAE0KRQ9</accession>
<evidence type="ECO:0000313" key="1">
    <source>
        <dbReference type="EMBL" id="KAK3258391.1"/>
    </source>
</evidence>
<dbReference type="EMBL" id="LGRX02019563">
    <property type="protein sequence ID" value="KAK3258391.1"/>
    <property type="molecule type" value="Genomic_DNA"/>
</dbReference>
<organism evidence="1 2">
    <name type="scientific">Cymbomonas tetramitiformis</name>
    <dbReference type="NCBI Taxonomy" id="36881"/>
    <lineage>
        <taxon>Eukaryota</taxon>
        <taxon>Viridiplantae</taxon>
        <taxon>Chlorophyta</taxon>
        <taxon>Pyramimonadophyceae</taxon>
        <taxon>Pyramimonadales</taxon>
        <taxon>Pyramimonadaceae</taxon>
        <taxon>Cymbomonas</taxon>
    </lineage>
</organism>
<keyword evidence="2" id="KW-1185">Reference proteome</keyword>
<dbReference type="PANTHER" id="PTHR33050">
    <property type="entry name" value="REVERSE TRANSCRIPTASE DOMAIN-CONTAINING PROTEIN"/>
    <property type="match status" value="1"/>
</dbReference>
<proteinExistence type="predicted"/>
<name>A0AAE0KRQ9_9CHLO</name>
<gene>
    <name evidence="1" type="ORF">CYMTET_32557</name>
</gene>
<comment type="caution">
    <text evidence="1">The sequence shown here is derived from an EMBL/GenBank/DDBJ whole genome shotgun (WGS) entry which is preliminary data.</text>
</comment>
<sequence>MPQLYDLYGDKTFDNLNKKKALKAKLAFMEEKGPAEGLPPATNALSTNLPGAYVPFGDQPEGACSTGESTAKEGAWCAKRQRQCGGVAVGFPWSEDKLAARTSTPLDHGLSLLDLTAAQQTWLKTEAQRHVDNGAWDGSHCVGIDSSLFAWGGVHNLKLEARGFWNDELRQLHITHLELEAVFKTVQAFLRELRGKVMRFYCDNQAVVAMLAYFISRNPDLMRMMRRLWSLLDLNDIELQARYIRSEANEWADLLSRDTGIDDWKLNRRWLDWAQTEWGEHTVDFFASEISAQLPRYSPVVNGARG</sequence>
<dbReference type="CDD" id="cd09275">
    <property type="entry name" value="RNase_HI_RT_DIRS1"/>
    <property type="match status" value="1"/>
</dbReference>
<dbReference type="Proteomes" id="UP001190700">
    <property type="component" value="Unassembled WGS sequence"/>
</dbReference>
<dbReference type="PANTHER" id="PTHR33050:SF7">
    <property type="entry name" value="RIBONUCLEASE H"/>
    <property type="match status" value="1"/>
</dbReference>
<reference evidence="1 2" key="1">
    <citation type="journal article" date="2015" name="Genome Biol. Evol.">
        <title>Comparative Genomics of a Bacterivorous Green Alga Reveals Evolutionary Causalities and Consequences of Phago-Mixotrophic Mode of Nutrition.</title>
        <authorList>
            <person name="Burns J.A."/>
            <person name="Paasch A."/>
            <person name="Narechania A."/>
            <person name="Kim E."/>
        </authorList>
    </citation>
    <scope>NUCLEOTIDE SEQUENCE [LARGE SCALE GENOMIC DNA]</scope>
    <source>
        <strain evidence="1 2">PLY_AMNH</strain>
    </source>
</reference>
<evidence type="ECO:0000313" key="2">
    <source>
        <dbReference type="Proteomes" id="UP001190700"/>
    </source>
</evidence>
<dbReference type="InterPro" id="IPR052055">
    <property type="entry name" value="Hepadnavirus_pol/RT"/>
</dbReference>
<protein>
    <recommendedName>
        <fullName evidence="3">RNase H type-1 domain-containing protein</fullName>
    </recommendedName>
</protein>
<evidence type="ECO:0008006" key="3">
    <source>
        <dbReference type="Google" id="ProtNLM"/>
    </source>
</evidence>
<dbReference type="AlphaFoldDB" id="A0AAE0KRQ9"/>